<evidence type="ECO:0000256" key="5">
    <source>
        <dbReference type="SAM" id="Phobius"/>
    </source>
</evidence>
<feature type="transmembrane region" description="Helical" evidence="5">
    <location>
        <begin position="211"/>
        <end position="229"/>
    </location>
</feature>
<feature type="domain" description="Major facilitator superfamily (MFS) profile" evidence="6">
    <location>
        <begin position="1"/>
        <end position="395"/>
    </location>
</feature>
<evidence type="ECO:0000256" key="2">
    <source>
        <dbReference type="ARBA" id="ARBA00022692"/>
    </source>
</evidence>
<dbReference type="PANTHER" id="PTHR23501">
    <property type="entry name" value="MAJOR FACILITATOR SUPERFAMILY"/>
    <property type="match status" value="1"/>
</dbReference>
<dbReference type="PROSITE" id="PS50850">
    <property type="entry name" value="MFS"/>
    <property type="match status" value="1"/>
</dbReference>
<evidence type="ECO:0000256" key="4">
    <source>
        <dbReference type="ARBA" id="ARBA00023136"/>
    </source>
</evidence>
<feature type="transmembrane region" description="Helical" evidence="5">
    <location>
        <begin position="102"/>
        <end position="123"/>
    </location>
</feature>
<feature type="transmembrane region" description="Helical" evidence="5">
    <location>
        <begin position="368"/>
        <end position="388"/>
    </location>
</feature>
<feature type="transmembrane region" description="Helical" evidence="5">
    <location>
        <begin position="135"/>
        <end position="154"/>
    </location>
</feature>
<dbReference type="InterPro" id="IPR011701">
    <property type="entry name" value="MFS"/>
</dbReference>
<keyword evidence="3 5" id="KW-1133">Transmembrane helix</keyword>
<name>A0A8H4A0Y1_GIGMA</name>
<feature type="transmembrane region" description="Helical" evidence="5">
    <location>
        <begin position="174"/>
        <end position="199"/>
    </location>
</feature>
<dbReference type="OrthoDB" id="10021397at2759"/>
<dbReference type="InterPro" id="IPR005829">
    <property type="entry name" value="Sugar_transporter_CS"/>
</dbReference>
<gene>
    <name evidence="7" type="ORF">F8M41_014047</name>
</gene>
<feature type="transmembrane region" description="Helical" evidence="5">
    <location>
        <begin position="236"/>
        <end position="258"/>
    </location>
</feature>
<evidence type="ECO:0000259" key="6">
    <source>
        <dbReference type="PROSITE" id="PS50850"/>
    </source>
</evidence>
<feature type="transmembrane region" description="Helical" evidence="5">
    <location>
        <begin position="68"/>
        <end position="90"/>
    </location>
</feature>
<evidence type="ECO:0000313" key="7">
    <source>
        <dbReference type="EMBL" id="KAF0362327.1"/>
    </source>
</evidence>
<dbReference type="GO" id="GO:0005886">
    <property type="term" value="C:plasma membrane"/>
    <property type="evidence" value="ECO:0007669"/>
    <property type="project" value="TreeGrafter"/>
</dbReference>
<accession>A0A8H4A0Y1</accession>
<evidence type="ECO:0000256" key="1">
    <source>
        <dbReference type="ARBA" id="ARBA00004141"/>
    </source>
</evidence>
<evidence type="ECO:0000256" key="3">
    <source>
        <dbReference type="ARBA" id="ARBA00022989"/>
    </source>
</evidence>
<dbReference type="PROSITE" id="PS00217">
    <property type="entry name" value="SUGAR_TRANSPORT_2"/>
    <property type="match status" value="1"/>
</dbReference>
<comment type="caution">
    <text evidence="7">The sequence shown here is derived from an EMBL/GenBank/DDBJ whole genome shotgun (WGS) entry which is preliminary data.</text>
</comment>
<feature type="transmembrane region" description="Helical" evidence="5">
    <location>
        <begin position="6"/>
        <end position="26"/>
    </location>
</feature>
<feature type="transmembrane region" description="Helical" evidence="5">
    <location>
        <begin position="38"/>
        <end position="56"/>
    </location>
</feature>
<dbReference type="InterPro" id="IPR020846">
    <property type="entry name" value="MFS_dom"/>
</dbReference>
<dbReference type="GO" id="GO:0022857">
    <property type="term" value="F:transmembrane transporter activity"/>
    <property type="evidence" value="ECO:0007669"/>
    <property type="project" value="InterPro"/>
</dbReference>
<organism evidence="7 8">
    <name type="scientific">Gigaspora margarita</name>
    <dbReference type="NCBI Taxonomy" id="4874"/>
    <lineage>
        <taxon>Eukaryota</taxon>
        <taxon>Fungi</taxon>
        <taxon>Fungi incertae sedis</taxon>
        <taxon>Mucoromycota</taxon>
        <taxon>Glomeromycotina</taxon>
        <taxon>Glomeromycetes</taxon>
        <taxon>Diversisporales</taxon>
        <taxon>Gigasporaceae</taxon>
        <taxon>Gigaspora</taxon>
    </lineage>
</organism>
<keyword evidence="2 5" id="KW-0812">Transmembrane</keyword>
<dbReference type="Proteomes" id="UP000439903">
    <property type="component" value="Unassembled WGS sequence"/>
</dbReference>
<protein>
    <submittedName>
        <fullName evidence="7">MFS general substrate transporter</fullName>
    </submittedName>
</protein>
<reference evidence="7 8" key="1">
    <citation type="journal article" date="2019" name="Environ. Microbiol.">
        <title>At the nexus of three kingdoms: the genome of the mycorrhizal fungus Gigaspora margarita provides insights into plant, endobacterial and fungal interactions.</title>
        <authorList>
            <person name="Venice F."/>
            <person name="Ghignone S."/>
            <person name="Salvioli di Fossalunga A."/>
            <person name="Amselem J."/>
            <person name="Novero M."/>
            <person name="Xianan X."/>
            <person name="Sedzielewska Toro K."/>
            <person name="Morin E."/>
            <person name="Lipzen A."/>
            <person name="Grigoriev I.V."/>
            <person name="Henrissat B."/>
            <person name="Martin F.M."/>
            <person name="Bonfante P."/>
        </authorList>
    </citation>
    <scope>NUCLEOTIDE SEQUENCE [LARGE SCALE GENOMIC DNA]</scope>
    <source>
        <strain evidence="7 8">BEG34</strain>
    </source>
</reference>
<dbReference type="PANTHER" id="PTHR23501:SF197">
    <property type="entry name" value="COMD"/>
    <property type="match status" value="1"/>
</dbReference>
<dbReference type="SUPFAM" id="SSF103473">
    <property type="entry name" value="MFS general substrate transporter"/>
    <property type="match status" value="1"/>
</dbReference>
<evidence type="ECO:0000313" key="8">
    <source>
        <dbReference type="Proteomes" id="UP000439903"/>
    </source>
</evidence>
<feature type="transmembrane region" description="Helical" evidence="5">
    <location>
        <begin position="270"/>
        <end position="292"/>
    </location>
</feature>
<dbReference type="EMBL" id="WTPW01002857">
    <property type="protein sequence ID" value="KAF0362327.1"/>
    <property type="molecule type" value="Genomic_DNA"/>
</dbReference>
<proteinExistence type="predicted"/>
<dbReference type="InterPro" id="IPR036259">
    <property type="entry name" value="MFS_trans_sf"/>
</dbReference>
<feature type="transmembrane region" description="Helical" evidence="5">
    <location>
        <begin position="304"/>
        <end position="323"/>
    </location>
</feature>
<keyword evidence="8" id="KW-1185">Reference proteome</keyword>
<keyword evidence="4 5" id="KW-0472">Membrane</keyword>
<dbReference type="Gene3D" id="1.20.1250.20">
    <property type="entry name" value="MFS general substrate transporter like domains"/>
    <property type="match status" value="1"/>
</dbReference>
<dbReference type="Pfam" id="PF07690">
    <property type="entry name" value="MFS_1"/>
    <property type="match status" value="1"/>
</dbReference>
<sequence>MTMLIISRGIAGLGGGGLIGLALTIISEIVPVQERGKYQGMIGGCFGIASVVGPLLGGALTDKVSWRWAFLINIPLGVITFISVIFLLHLPSPTGSFWSKILRIDWCGAFTLVVATILLLLSLNWAGTKYEWNDPIIIILLCLGCIGYIIFILIEAKFAEEPIAPLYLFKDLKLVACFSVTLFHGMVFFSLVLFIPLYFQVVKSESASASGLELLPLIMGIVIMAILSGQVISRTVFFTYGAFCVFGSILMAIGSGFVSTFTEDSSKSEIVGYSLTAGIGIGLIIQITILAGQGIAEPKDIATVTSLVAFFRTMGAVFGIAILDTVFNNVFNSNLPPQYQGSLHGISLAMQGQMPESLIHDFVLALDAAFRIAIIFAGLSLISSLPLITVRPHRDKSIENFSS</sequence>
<dbReference type="AlphaFoldDB" id="A0A8H4A0Y1"/>
<comment type="subcellular location">
    <subcellularLocation>
        <location evidence="1">Membrane</location>
        <topology evidence="1">Multi-pass membrane protein</topology>
    </subcellularLocation>
</comment>